<reference evidence="12" key="1">
    <citation type="submission" date="2023-08" db="EMBL/GenBank/DDBJ databases">
        <title>Pelteobagrus vachellii genome.</title>
        <authorList>
            <person name="Liu H."/>
        </authorList>
    </citation>
    <scope>NUCLEOTIDE SEQUENCE</scope>
    <source>
        <strain evidence="12">PRFRI_2022a</strain>
        <tissue evidence="12">Muscle</tissue>
    </source>
</reference>
<protein>
    <recommendedName>
        <fullName evidence="11">G-protein coupled receptors family 1 profile domain-containing protein</fullName>
    </recommendedName>
</protein>
<feature type="transmembrane region" description="Helical" evidence="10">
    <location>
        <begin position="83"/>
        <end position="113"/>
    </location>
</feature>
<feature type="transmembrane region" description="Helical" evidence="10">
    <location>
        <begin position="181"/>
        <end position="200"/>
    </location>
</feature>
<organism evidence="12 13">
    <name type="scientific">Tachysurus vachellii</name>
    <name type="common">Darkbarbel catfish</name>
    <name type="synonym">Pelteobagrus vachellii</name>
    <dbReference type="NCBI Taxonomy" id="175792"/>
    <lineage>
        <taxon>Eukaryota</taxon>
        <taxon>Metazoa</taxon>
        <taxon>Chordata</taxon>
        <taxon>Craniata</taxon>
        <taxon>Vertebrata</taxon>
        <taxon>Euteleostomi</taxon>
        <taxon>Actinopterygii</taxon>
        <taxon>Neopterygii</taxon>
        <taxon>Teleostei</taxon>
        <taxon>Ostariophysi</taxon>
        <taxon>Siluriformes</taxon>
        <taxon>Bagridae</taxon>
        <taxon>Tachysurus</taxon>
    </lineage>
</organism>
<dbReference type="Proteomes" id="UP001187315">
    <property type="component" value="Unassembled WGS sequence"/>
</dbReference>
<evidence type="ECO:0000256" key="6">
    <source>
        <dbReference type="ARBA" id="ARBA00023136"/>
    </source>
</evidence>
<evidence type="ECO:0000256" key="5">
    <source>
        <dbReference type="ARBA" id="ARBA00023040"/>
    </source>
</evidence>
<evidence type="ECO:0000313" key="13">
    <source>
        <dbReference type="Proteomes" id="UP001187315"/>
    </source>
</evidence>
<dbReference type="GO" id="GO:0009897">
    <property type="term" value="C:external side of plasma membrane"/>
    <property type="evidence" value="ECO:0007669"/>
    <property type="project" value="TreeGrafter"/>
</dbReference>
<keyword evidence="2" id="KW-1003">Cell membrane</keyword>
<evidence type="ECO:0000256" key="1">
    <source>
        <dbReference type="ARBA" id="ARBA00004651"/>
    </source>
</evidence>
<dbReference type="PANTHER" id="PTHR10489">
    <property type="entry name" value="CELL ADHESION MOLECULE"/>
    <property type="match status" value="1"/>
</dbReference>
<evidence type="ECO:0000259" key="11">
    <source>
        <dbReference type="PROSITE" id="PS50262"/>
    </source>
</evidence>
<accession>A0AA88STZ5</accession>
<dbReference type="PRINTS" id="PR01157">
    <property type="entry name" value="P2YPURNOCPTR"/>
</dbReference>
<dbReference type="GO" id="GO:0019722">
    <property type="term" value="P:calcium-mediated signaling"/>
    <property type="evidence" value="ECO:0007669"/>
    <property type="project" value="TreeGrafter"/>
</dbReference>
<feature type="transmembrane region" description="Helical" evidence="10">
    <location>
        <begin position="220"/>
        <end position="250"/>
    </location>
</feature>
<keyword evidence="7" id="KW-0675">Receptor</keyword>
<comment type="subcellular location">
    <subcellularLocation>
        <location evidence="1">Cell membrane</location>
        <topology evidence="1">Multi-pass membrane protein</topology>
    </subcellularLocation>
</comment>
<evidence type="ECO:0000256" key="3">
    <source>
        <dbReference type="ARBA" id="ARBA00022692"/>
    </source>
</evidence>
<keyword evidence="8" id="KW-0325">Glycoprotein</keyword>
<feature type="transmembrane region" description="Helical" evidence="10">
    <location>
        <begin position="20"/>
        <end position="45"/>
    </location>
</feature>
<dbReference type="AlphaFoldDB" id="A0AA88STZ5"/>
<feature type="transmembrane region" description="Helical" evidence="10">
    <location>
        <begin position="262"/>
        <end position="280"/>
    </location>
</feature>
<dbReference type="GO" id="GO:0004974">
    <property type="term" value="F:leukotriene receptor activity"/>
    <property type="evidence" value="ECO:0007669"/>
    <property type="project" value="UniProtKB-ARBA"/>
</dbReference>
<dbReference type="InterPro" id="IPR050119">
    <property type="entry name" value="CCR1-9-like"/>
</dbReference>
<keyword evidence="5" id="KW-0297">G-protein coupled receptor</keyword>
<evidence type="ECO:0000256" key="8">
    <source>
        <dbReference type="ARBA" id="ARBA00023180"/>
    </source>
</evidence>
<dbReference type="InterPro" id="IPR017452">
    <property type="entry name" value="GPCR_Rhodpsn_7TM"/>
</dbReference>
<dbReference type="Pfam" id="PF00001">
    <property type="entry name" value="7tm_1"/>
    <property type="match status" value="1"/>
</dbReference>
<proteinExistence type="predicted"/>
<feature type="transmembrane region" description="Helical" evidence="10">
    <location>
        <begin position="57"/>
        <end position="77"/>
    </location>
</feature>
<keyword evidence="3 10" id="KW-0812">Transmembrane</keyword>
<dbReference type="GO" id="GO:0060326">
    <property type="term" value="P:cell chemotaxis"/>
    <property type="evidence" value="ECO:0007669"/>
    <property type="project" value="TreeGrafter"/>
</dbReference>
<evidence type="ECO:0000256" key="9">
    <source>
        <dbReference type="ARBA" id="ARBA00023224"/>
    </source>
</evidence>
<gene>
    <name evidence="12" type="ORF">Q7C36_010318</name>
</gene>
<keyword evidence="4 10" id="KW-1133">Transmembrane helix</keyword>
<name>A0AA88STZ5_TACVA</name>
<evidence type="ECO:0000256" key="4">
    <source>
        <dbReference type="ARBA" id="ARBA00022989"/>
    </source>
</evidence>
<sequence>MQQFNSSNSSLNATVATENLIASSVLAVCFILGVPGNIAVMVRLSGWLKRGSFTPRLMLSLAISDLLTLISLPIWIWDLLHEWVFGLVLCKLLSYLVYLSLYCSVLCVILMSMQRYIQVLHPEKWKKLGRKGKKILLSGMWMLSAVLSCYALVQCNLSLDRGRRLQCRKRYRNEVERVATLIWEIIIFVASFTIVSYFYFHLHRGVNNSAFSTSKLLTKLVTRILVCFFMFWIPFHINNTLLIIAVLLGNDSLLRSAESGDITAALTFINSCVNPFLYAFSARALRQHSSGTENDEEV</sequence>
<feature type="transmembrane region" description="Helical" evidence="10">
    <location>
        <begin position="134"/>
        <end position="153"/>
    </location>
</feature>
<dbReference type="FunFam" id="1.20.1070.10:FF:000109">
    <property type="entry name" value="Leukotriene B4 receptor"/>
    <property type="match status" value="1"/>
</dbReference>
<dbReference type="Gene3D" id="1.20.1070.10">
    <property type="entry name" value="Rhodopsin 7-helix transmembrane proteins"/>
    <property type="match status" value="1"/>
</dbReference>
<feature type="domain" description="G-protein coupled receptors family 1 profile" evidence="11">
    <location>
        <begin position="36"/>
        <end position="278"/>
    </location>
</feature>
<evidence type="ECO:0000256" key="7">
    <source>
        <dbReference type="ARBA" id="ARBA00023170"/>
    </source>
</evidence>
<dbReference type="PROSITE" id="PS50262">
    <property type="entry name" value="G_PROTEIN_RECEP_F1_2"/>
    <property type="match status" value="1"/>
</dbReference>
<dbReference type="GO" id="GO:0007204">
    <property type="term" value="P:positive regulation of cytosolic calcium ion concentration"/>
    <property type="evidence" value="ECO:0007669"/>
    <property type="project" value="TreeGrafter"/>
</dbReference>
<dbReference type="SUPFAM" id="SSF81321">
    <property type="entry name" value="Family A G protein-coupled receptor-like"/>
    <property type="match status" value="1"/>
</dbReference>
<dbReference type="EMBL" id="JAVHJS010000010">
    <property type="protein sequence ID" value="KAK2845464.1"/>
    <property type="molecule type" value="Genomic_DNA"/>
</dbReference>
<dbReference type="GO" id="GO:0006955">
    <property type="term" value="P:immune response"/>
    <property type="evidence" value="ECO:0007669"/>
    <property type="project" value="TreeGrafter"/>
</dbReference>
<comment type="caution">
    <text evidence="12">The sequence shown here is derived from an EMBL/GenBank/DDBJ whole genome shotgun (WGS) entry which is preliminary data.</text>
</comment>
<keyword evidence="9" id="KW-0807">Transducer</keyword>
<dbReference type="GO" id="GO:0016493">
    <property type="term" value="F:C-C chemokine receptor activity"/>
    <property type="evidence" value="ECO:0007669"/>
    <property type="project" value="TreeGrafter"/>
</dbReference>
<dbReference type="PRINTS" id="PR00237">
    <property type="entry name" value="GPCRRHODOPSN"/>
</dbReference>
<evidence type="ECO:0000313" key="12">
    <source>
        <dbReference type="EMBL" id="KAK2845464.1"/>
    </source>
</evidence>
<dbReference type="PANTHER" id="PTHR10489:SF946">
    <property type="entry name" value="LEUKOTRIENE B4 RECEPTOR 1-LIKE"/>
    <property type="match status" value="1"/>
</dbReference>
<keyword evidence="13" id="KW-1185">Reference proteome</keyword>
<keyword evidence="6 10" id="KW-0472">Membrane</keyword>
<evidence type="ECO:0000256" key="2">
    <source>
        <dbReference type="ARBA" id="ARBA00022475"/>
    </source>
</evidence>
<dbReference type="GO" id="GO:0019957">
    <property type="term" value="F:C-C chemokine binding"/>
    <property type="evidence" value="ECO:0007669"/>
    <property type="project" value="TreeGrafter"/>
</dbReference>
<evidence type="ECO:0000256" key="10">
    <source>
        <dbReference type="SAM" id="Phobius"/>
    </source>
</evidence>
<dbReference type="InterPro" id="IPR000276">
    <property type="entry name" value="GPCR_Rhodpsn"/>
</dbReference>